<accession>J9EXC0</accession>
<dbReference type="AlphaFoldDB" id="J9EXC0"/>
<feature type="signal peptide" evidence="2">
    <location>
        <begin position="1"/>
        <end position="25"/>
    </location>
</feature>
<feature type="region of interest" description="Disordered" evidence="1">
    <location>
        <begin position="27"/>
        <end position="46"/>
    </location>
</feature>
<proteinExistence type="predicted"/>
<evidence type="ECO:0000313" key="4">
    <source>
        <dbReference type="Proteomes" id="UP000004810"/>
    </source>
</evidence>
<comment type="caution">
    <text evidence="3">The sequence shown here is derived from an EMBL/GenBank/DDBJ whole genome shotgun (WGS) entry which is preliminary data.</text>
</comment>
<feature type="chain" id="PRO_5003823647" evidence="2">
    <location>
        <begin position="26"/>
        <end position="105"/>
    </location>
</feature>
<protein>
    <submittedName>
        <fullName evidence="3">Uncharacterized protein</fullName>
    </submittedName>
</protein>
<sequence length="105" mass="11625">MSALGATTLLPVIIVLFHATIQKSGQNFPERTSTANSGSLIPNPLKNATRNQRLPEYIQVYSANSNLLEKTIFSAFTQLNLRLLPCGKYRKRHGVDPPLTMQTTV</sequence>
<gene>
    <name evidence="3" type="ORF">WUBG_01835</name>
</gene>
<organism evidence="3 4">
    <name type="scientific">Wuchereria bancrofti</name>
    <dbReference type="NCBI Taxonomy" id="6293"/>
    <lineage>
        <taxon>Eukaryota</taxon>
        <taxon>Metazoa</taxon>
        <taxon>Ecdysozoa</taxon>
        <taxon>Nematoda</taxon>
        <taxon>Chromadorea</taxon>
        <taxon>Rhabditida</taxon>
        <taxon>Spirurina</taxon>
        <taxon>Spiruromorpha</taxon>
        <taxon>Filarioidea</taxon>
        <taxon>Onchocercidae</taxon>
        <taxon>Wuchereria</taxon>
    </lineage>
</organism>
<name>J9EXC0_WUCBA</name>
<reference evidence="4" key="1">
    <citation type="submission" date="2012-08" db="EMBL/GenBank/DDBJ databases">
        <title>The Genome Sequence of Wuchereria bancrofti.</title>
        <authorList>
            <person name="Nutman T.B."/>
            <person name="Fink D.L."/>
            <person name="Russ C."/>
            <person name="Young S."/>
            <person name="Zeng Q."/>
            <person name="Koehrsen M."/>
            <person name="Alvarado L."/>
            <person name="Berlin A."/>
            <person name="Chapman S.B."/>
            <person name="Chen Z."/>
            <person name="Freedman E."/>
            <person name="Gellesch M."/>
            <person name="Goldberg J."/>
            <person name="Griggs A."/>
            <person name="Gujja S."/>
            <person name="Heilman E.R."/>
            <person name="Heiman D."/>
            <person name="Hepburn T."/>
            <person name="Howarth C."/>
            <person name="Jen D."/>
            <person name="Larson L."/>
            <person name="Lewis B."/>
            <person name="Mehta T."/>
            <person name="Park D."/>
            <person name="Pearson M."/>
            <person name="Roberts A."/>
            <person name="Saif S."/>
            <person name="Shea T."/>
            <person name="Shenoy N."/>
            <person name="Sisk P."/>
            <person name="Stolte C."/>
            <person name="Sykes S."/>
            <person name="Walk T."/>
            <person name="White J."/>
            <person name="Yandava C."/>
            <person name="Haas B."/>
            <person name="Henn M.R."/>
            <person name="Nusbaum C."/>
            <person name="Birren B."/>
        </authorList>
    </citation>
    <scope>NUCLEOTIDE SEQUENCE [LARGE SCALE GENOMIC DNA]</scope>
    <source>
        <strain evidence="4">NA</strain>
    </source>
</reference>
<keyword evidence="2" id="KW-0732">Signal</keyword>
<dbReference type="EMBL" id="ADBV01000446">
    <property type="protein sequence ID" value="EJW87256.1"/>
    <property type="molecule type" value="Genomic_DNA"/>
</dbReference>
<evidence type="ECO:0000256" key="1">
    <source>
        <dbReference type="SAM" id="MobiDB-lite"/>
    </source>
</evidence>
<evidence type="ECO:0000313" key="3">
    <source>
        <dbReference type="EMBL" id="EJW87256.1"/>
    </source>
</evidence>
<evidence type="ECO:0000256" key="2">
    <source>
        <dbReference type="SAM" id="SignalP"/>
    </source>
</evidence>
<dbReference type="Proteomes" id="UP000004810">
    <property type="component" value="Unassembled WGS sequence"/>
</dbReference>